<evidence type="ECO:0000313" key="6">
    <source>
        <dbReference type="EMBL" id="MBA8924666.1"/>
    </source>
</evidence>
<evidence type="ECO:0000313" key="7">
    <source>
        <dbReference type="Proteomes" id="UP000517916"/>
    </source>
</evidence>
<dbReference type="Pfam" id="PF00126">
    <property type="entry name" value="HTH_1"/>
    <property type="match status" value="1"/>
</dbReference>
<comment type="caution">
    <text evidence="6">The sequence shown here is derived from an EMBL/GenBank/DDBJ whole genome shotgun (WGS) entry which is preliminary data.</text>
</comment>
<accession>A0ABR6BD59</accession>
<dbReference type="PROSITE" id="PS50931">
    <property type="entry name" value="HTH_LYSR"/>
    <property type="match status" value="1"/>
</dbReference>
<evidence type="ECO:0000256" key="3">
    <source>
        <dbReference type="ARBA" id="ARBA00023125"/>
    </source>
</evidence>
<keyword evidence="4" id="KW-0804">Transcription</keyword>
<keyword evidence="3 6" id="KW-0238">DNA-binding</keyword>
<name>A0ABR6BD59_9PSEU</name>
<dbReference type="PANTHER" id="PTHR30346">
    <property type="entry name" value="TRANSCRIPTIONAL DUAL REGULATOR HCAR-RELATED"/>
    <property type="match status" value="1"/>
</dbReference>
<dbReference type="InterPro" id="IPR036388">
    <property type="entry name" value="WH-like_DNA-bd_sf"/>
</dbReference>
<gene>
    <name evidence="6" type="ORF">BC739_001863</name>
</gene>
<dbReference type="InterPro" id="IPR036390">
    <property type="entry name" value="WH_DNA-bd_sf"/>
</dbReference>
<dbReference type="RefSeq" id="WP_182836879.1">
    <property type="nucleotide sequence ID" value="NZ_BAAABQ010000001.1"/>
</dbReference>
<dbReference type="Gene3D" id="1.10.10.10">
    <property type="entry name" value="Winged helix-like DNA-binding domain superfamily/Winged helix DNA-binding domain"/>
    <property type="match status" value="1"/>
</dbReference>
<evidence type="ECO:0000256" key="2">
    <source>
        <dbReference type="ARBA" id="ARBA00023015"/>
    </source>
</evidence>
<dbReference type="Pfam" id="PF03466">
    <property type="entry name" value="LysR_substrate"/>
    <property type="match status" value="1"/>
</dbReference>
<organism evidence="6 7">
    <name type="scientific">Kutzneria viridogrisea</name>
    <dbReference type="NCBI Taxonomy" id="47990"/>
    <lineage>
        <taxon>Bacteria</taxon>
        <taxon>Bacillati</taxon>
        <taxon>Actinomycetota</taxon>
        <taxon>Actinomycetes</taxon>
        <taxon>Pseudonocardiales</taxon>
        <taxon>Pseudonocardiaceae</taxon>
        <taxon>Kutzneria</taxon>
    </lineage>
</organism>
<dbReference type="EMBL" id="JACJID010000001">
    <property type="protein sequence ID" value="MBA8924666.1"/>
    <property type="molecule type" value="Genomic_DNA"/>
</dbReference>
<comment type="similarity">
    <text evidence="1">Belongs to the LysR transcriptional regulatory family.</text>
</comment>
<dbReference type="Proteomes" id="UP000517916">
    <property type="component" value="Unassembled WGS sequence"/>
</dbReference>
<proteinExistence type="inferred from homology"/>
<dbReference type="GO" id="GO:0003677">
    <property type="term" value="F:DNA binding"/>
    <property type="evidence" value="ECO:0007669"/>
    <property type="project" value="UniProtKB-KW"/>
</dbReference>
<dbReference type="InterPro" id="IPR000847">
    <property type="entry name" value="LysR_HTH_N"/>
</dbReference>
<evidence type="ECO:0000259" key="5">
    <source>
        <dbReference type="PROSITE" id="PS50931"/>
    </source>
</evidence>
<dbReference type="SUPFAM" id="SSF46785">
    <property type="entry name" value="Winged helix' DNA-binding domain"/>
    <property type="match status" value="1"/>
</dbReference>
<dbReference type="PANTHER" id="PTHR30346:SF29">
    <property type="entry name" value="LYSR SUBSTRATE-BINDING"/>
    <property type="match status" value="1"/>
</dbReference>
<evidence type="ECO:0000256" key="4">
    <source>
        <dbReference type="ARBA" id="ARBA00023163"/>
    </source>
</evidence>
<reference evidence="6 7" key="1">
    <citation type="submission" date="2020-08" db="EMBL/GenBank/DDBJ databases">
        <title>Genomic Encyclopedia of Archaeal and Bacterial Type Strains, Phase II (KMG-II): from individual species to whole genera.</title>
        <authorList>
            <person name="Goeker M."/>
        </authorList>
    </citation>
    <scope>NUCLEOTIDE SEQUENCE [LARGE SCALE GENOMIC DNA]</scope>
    <source>
        <strain evidence="6 7">DSM 43850</strain>
    </source>
</reference>
<sequence>MLDPRRLLVLDAVVRAGSMTAAAQELGFSPAAVSQAIAALERQAGTRLLRRHARGVRPTAAGELIAGHAAVVADRVQLAGEDLSALARAEAGTVRIGSFSSASASILPAAARALGRSHPGLRLHVADQDAEQAVESVRSGERDLVLVAALFGAASLDLTGLAVTELGEEVVRLCLPVGHRLHGPGPVALDEAAAEPWILNEDAVCAATLARIATDGSARPRVSMHTRDHASTLGLVAAGLGVALVPGLLRPRDGDGVVVRELHPCPRHPVLLLAGEEDSPAVTAVAKALTEAGRAALGR</sequence>
<evidence type="ECO:0000256" key="1">
    <source>
        <dbReference type="ARBA" id="ARBA00009437"/>
    </source>
</evidence>
<keyword evidence="2" id="KW-0805">Transcription regulation</keyword>
<dbReference type="Gene3D" id="3.40.190.10">
    <property type="entry name" value="Periplasmic binding protein-like II"/>
    <property type="match status" value="2"/>
</dbReference>
<keyword evidence="7" id="KW-1185">Reference proteome</keyword>
<protein>
    <submittedName>
        <fullName evidence="6">DNA-binding transcriptional LysR family regulator</fullName>
    </submittedName>
</protein>
<feature type="domain" description="HTH lysR-type" evidence="5">
    <location>
        <begin position="2"/>
        <end position="59"/>
    </location>
</feature>
<dbReference type="SUPFAM" id="SSF53850">
    <property type="entry name" value="Periplasmic binding protein-like II"/>
    <property type="match status" value="1"/>
</dbReference>
<dbReference type="InterPro" id="IPR005119">
    <property type="entry name" value="LysR_subst-bd"/>
</dbReference>